<dbReference type="AlphaFoldDB" id="A0A840MLE3"/>
<dbReference type="Gene3D" id="3.40.630.30">
    <property type="match status" value="1"/>
</dbReference>
<proteinExistence type="predicted"/>
<comment type="caution">
    <text evidence="2">The sequence shown here is derived from an EMBL/GenBank/DDBJ whole genome shotgun (WGS) entry which is preliminary data.</text>
</comment>
<keyword evidence="3" id="KW-1185">Reference proteome</keyword>
<sequence>MDIRCFNTLKFLPDVLVNAFSAAGQQSVFYSLPWFRNYLAAVEGPSANLRLLTASGRDAQAALVMLRKQSELPLKPSMLIGAQNYYSCLFGPAYSGQPNQALFDAMLSLAGQEQVDLLDLHPLDRESPCYTLLKNALENNGWWVDEYFCFGNWYLELNGRRYSEYYESLPSKLKNTLKRKKKALDQAGNARFEIIENGPDLDRIIADYIRIYNASWKVPEPYQEFMPGLFKTCAEQGWLRAGVAYVDDEPAAAQLWIVHDKQALIYKLAYDERFSKLSVGSILTAMIMEYVIDRDHVEMIDYLTGDEPYKQDWMSHRRERWGIIAYNPRSLKGLIHAAAHFGAKRWKHMRQTGKNADNQPATQQHDP</sequence>
<reference evidence="2 3" key="1">
    <citation type="submission" date="2020-08" db="EMBL/GenBank/DDBJ databases">
        <title>Genomic Encyclopedia of Type Strains, Phase IV (KMG-IV): sequencing the most valuable type-strain genomes for metagenomic binning, comparative biology and taxonomic classification.</title>
        <authorList>
            <person name="Goeker M."/>
        </authorList>
    </citation>
    <scope>NUCLEOTIDE SEQUENCE [LARGE SCALE GENOMIC DNA]</scope>
    <source>
        <strain evidence="2 3">DSM 27165</strain>
    </source>
</reference>
<dbReference type="Proteomes" id="UP000575898">
    <property type="component" value="Unassembled WGS sequence"/>
</dbReference>
<protein>
    <recommendedName>
        <fullName evidence="1">BioF2-like acetyltransferase domain-containing protein</fullName>
    </recommendedName>
</protein>
<dbReference type="RefSeq" id="WP_184037414.1">
    <property type="nucleotide sequence ID" value="NZ_JACHHY010000008.1"/>
</dbReference>
<dbReference type="EMBL" id="JACHHY010000008">
    <property type="protein sequence ID" value="MBB5018315.1"/>
    <property type="molecule type" value="Genomic_DNA"/>
</dbReference>
<name>A0A840MLE3_9PROT</name>
<organism evidence="2 3">
    <name type="scientific">Chitinivorax tropicus</name>
    <dbReference type="NCBI Taxonomy" id="714531"/>
    <lineage>
        <taxon>Bacteria</taxon>
        <taxon>Pseudomonadati</taxon>
        <taxon>Pseudomonadota</taxon>
        <taxon>Betaproteobacteria</taxon>
        <taxon>Chitinivorax</taxon>
    </lineage>
</organism>
<evidence type="ECO:0000313" key="3">
    <source>
        <dbReference type="Proteomes" id="UP000575898"/>
    </source>
</evidence>
<accession>A0A840MLE3</accession>
<dbReference type="Pfam" id="PF13480">
    <property type="entry name" value="Acetyltransf_6"/>
    <property type="match status" value="1"/>
</dbReference>
<evidence type="ECO:0000259" key="1">
    <source>
        <dbReference type="Pfam" id="PF13480"/>
    </source>
</evidence>
<evidence type="ECO:0000313" key="2">
    <source>
        <dbReference type="EMBL" id="MBB5018315.1"/>
    </source>
</evidence>
<dbReference type="SUPFAM" id="SSF55729">
    <property type="entry name" value="Acyl-CoA N-acyltransferases (Nat)"/>
    <property type="match status" value="1"/>
</dbReference>
<dbReference type="InterPro" id="IPR016181">
    <property type="entry name" value="Acyl_CoA_acyltransferase"/>
</dbReference>
<dbReference type="InterPro" id="IPR038740">
    <property type="entry name" value="BioF2-like_GNAT_dom"/>
</dbReference>
<gene>
    <name evidence="2" type="ORF">HNQ59_001603</name>
</gene>
<feature type="domain" description="BioF2-like acetyltransferase" evidence="1">
    <location>
        <begin position="171"/>
        <end position="311"/>
    </location>
</feature>